<feature type="compositionally biased region" description="Low complexity" evidence="1">
    <location>
        <begin position="119"/>
        <end position="132"/>
    </location>
</feature>
<feature type="compositionally biased region" description="Basic and acidic residues" evidence="1">
    <location>
        <begin position="238"/>
        <end position="249"/>
    </location>
</feature>
<accession>A0AAV6UKH6</accession>
<organism evidence="2 3">
    <name type="scientific">Oedothorax gibbosus</name>
    <dbReference type="NCBI Taxonomy" id="931172"/>
    <lineage>
        <taxon>Eukaryota</taxon>
        <taxon>Metazoa</taxon>
        <taxon>Ecdysozoa</taxon>
        <taxon>Arthropoda</taxon>
        <taxon>Chelicerata</taxon>
        <taxon>Arachnida</taxon>
        <taxon>Araneae</taxon>
        <taxon>Araneomorphae</taxon>
        <taxon>Entelegynae</taxon>
        <taxon>Araneoidea</taxon>
        <taxon>Linyphiidae</taxon>
        <taxon>Erigoninae</taxon>
        <taxon>Oedothorax</taxon>
    </lineage>
</organism>
<name>A0AAV6UKH6_9ARAC</name>
<evidence type="ECO:0000313" key="2">
    <source>
        <dbReference type="EMBL" id="KAG8184121.1"/>
    </source>
</evidence>
<reference evidence="2 3" key="1">
    <citation type="journal article" date="2022" name="Nat. Ecol. Evol.">
        <title>A masculinizing supergene underlies an exaggerated male reproductive morph in a spider.</title>
        <authorList>
            <person name="Hendrickx F."/>
            <person name="De Corte Z."/>
            <person name="Sonet G."/>
            <person name="Van Belleghem S.M."/>
            <person name="Kostlbacher S."/>
            <person name="Vangestel C."/>
        </authorList>
    </citation>
    <scope>NUCLEOTIDE SEQUENCE [LARGE SCALE GENOMIC DNA]</scope>
    <source>
        <strain evidence="2">W744_W776</strain>
    </source>
</reference>
<evidence type="ECO:0000256" key="1">
    <source>
        <dbReference type="SAM" id="MobiDB-lite"/>
    </source>
</evidence>
<gene>
    <name evidence="2" type="ORF">JTE90_008906</name>
</gene>
<dbReference type="AlphaFoldDB" id="A0AAV6UKH6"/>
<sequence>MPRRSLDYTGPARRTRATSNGRTAYIGLGSAAEFGLRKANQTHQRQAPTQLENATASARRVRIPLLQSLVAQRQAREARRQAKEALRQAQEAKRPAHKIKKGQRRENQLGQATLEEQRQGQQEDQETGTTERSSTCPRETNSSGLSNQVPTASARCPTTGSARLPTTGSAYFWAQRKAREAKLQALKFHYRQHREKPRLDSHNKNDKPGKNRSGKSSRDWPGSDRPKKTSYRSISRKASRDWQSNDKSLKSGSGRLIRLIRDRPQHN</sequence>
<feature type="region of interest" description="Disordered" evidence="1">
    <location>
        <begin position="1"/>
        <end position="24"/>
    </location>
</feature>
<feature type="region of interest" description="Disordered" evidence="1">
    <location>
        <begin position="78"/>
        <end position="165"/>
    </location>
</feature>
<protein>
    <submittedName>
        <fullName evidence="2">Uncharacterized protein</fullName>
    </submittedName>
</protein>
<feature type="compositionally biased region" description="Basic and acidic residues" evidence="1">
    <location>
        <begin position="216"/>
        <end position="227"/>
    </location>
</feature>
<feature type="compositionally biased region" description="Polar residues" evidence="1">
    <location>
        <begin position="39"/>
        <end position="56"/>
    </location>
</feature>
<comment type="caution">
    <text evidence="2">The sequence shown here is derived from an EMBL/GenBank/DDBJ whole genome shotgun (WGS) entry which is preliminary data.</text>
</comment>
<evidence type="ECO:0000313" key="3">
    <source>
        <dbReference type="Proteomes" id="UP000827092"/>
    </source>
</evidence>
<keyword evidence="3" id="KW-1185">Reference proteome</keyword>
<feature type="region of interest" description="Disordered" evidence="1">
    <location>
        <begin position="190"/>
        <end position="267"/>
    </location>
</feature>
<feature type="compositionally biased region" description="Basic and acidic residues" evidence="1">
    <location>
        <begin position="78"/>
        <end position="94"/>
    </location>
</feature>
<feature type="compositionally biased region" description="Basic and acidic residues" evidence="1">
    <location>
        <begin position="197"/>
        <end position="209"/>
    </location>
</feature>
<feature type="compositionally biased region" description="Basic residues" evidence="1">
    <location>
        <begin position="228"/>
        <end position="237"/>
    </location>
</feature>
<feature type="region of interest" description="Disordered" evidence="1">
    <location>
        <begin position="38"/>
        <end position="58"/>
    </location>
</feature>
<proteinExistence type="predicted"/>
<feature type="compositionally biased region" description="Polar residues" evidence="1">
    <location>
        <begin position="133"/>
        <end position="165"/>
    </location>
</feature>
<dbReference type="EMBL" id="JAFNEN010000386">
    <property type="protein sequence ID" value="KAG8184121.1"/>
    <property type="molecule type" value="Genomic_DNA"/>
</dbReference>
<dbReference type="Proteomes" id="UP000827092">
    <property type="component" value="Unassembled WGS sequence"/>
</dbReference>